<feature type="domain" description="CID" evidence="2">
    <location>
        <begin position="47"/>
        <end position="182"/>
    </location>
</feature>
<evidence type="ECO:0000313" key="3">
    <source>
        <dbReference type="EMBL" id="KAF5322367.1"/>
    </source>
</evidence>
<feature type="region of interest" description="Disordered" evidence="1">
    <location>
        <begin position="364"/>
        <end position="392"/>
    </location>
</feature>
<evidence type="ECO:0000259" key="2">
    <source>
        <dbReference type="PROSITE" id="PS51391"/>
    </source>
</evidence>
<dbReference type="Proteomes" id="UP000567179">
    <property type="component" value="Unassembled WGS sequence"/>
</dbReference>
<feature type="compositionally biased region" description="Polar residues" evidence="1">
    <location>
        <begin position="618"/>
        <end position="628"/>
    </location>
</feature>
<dbReference type="GO" id="GO:0031124">
    <property type="term" value="P:mRNA 3'-end processing"/>
    <property type="evidence" value="ECO:0007669"/>
    <property type="project" value="InterPro"/>
</dbReference>
<dbReference type="GO" id="GO:0006369">
    <property type="term" value="P:termination of RNA polymerase II transcription"/>
    <property type="evidence" value="ECO:0007669"/>
    <property type="project" value="InterPro"/>
</dbReference>
<evidence type="ECO:0000256" key="1">
    <source>
        <dbReference type="SAM" id="MobiDB-lite"/>
    </source>
</evidence>
<dbReference type="SUPFAM" id="SSF48464">
    <property type="entry name" value="ENTH/VHS domain"/>
    <property type="match status" value="1"/>
</dbReference>
<dbReference type="SMART" id="SM00582">
    <property type="entry name" value="RPR"/>
    <property type="match status" value="1"/>
</dbReference>
<dbReference type="EMBL" id="JAACJJ010000028">
    <property type="protein sequence ID" value="KAF5322367.1"/>
    <property type="molecule type" value="Genomic_DNA"/>
</dbReference>
<dbReference type="InterPro" id="IPR006569">
    <property type="entry name" value="CID_dom"/>
</dbReference>
<feature type="compositionally biased region" description="Low complexity" evidence="1">
    <location>
        <begin position="21"/>
        <end position="32"/>
    </location>
</feature>
<dbReference type="InterPro" id="IPR047415">
    <property type="entry name" value="Pcf11_CID"/>
</dbReference>
<organism evidence="3 4">
    <name type="scientific">Psilocybe cf. subviscida</name>
    <dbReference type="NCBI Taxonomy" id="2480587"/>
    <lineage>
        <taxon>Eukaryota</taxon>
        <taxon>Fungi</taxon>
        <taxon>Dikarya</taxon>
        <taxon>Basidiomycota</taxon>
        <taxon>Agaricomycotina</taxon>
        <taxon>Agaricomycetes</taxon>
        <taxon>Agaricomycetidae</taxon>
        <taxon>Agaricales</taxon>
        <taxon>Agaricineae</taxon>
        <taxon>Strophariaceae</taxon>
        <taxon>Psilocybe</taxon>
    </lineage>
</organism>
<dbReference type="GO" id="GO:0003729">
    <property type="term" value="F:mRNA binding"/>
    <property type="evidence" value="ECO:0007669"/>
    <property type="project" value="InterPro"/>
</dbReference>
<dbReference type="InterPro" id="IPR008942">
    <property type="entry name" value="ENTH_VHS"/>
</dbReference>
<dbReference type="InterPro" id="IPR045154">
    <property type="entry name" value="PCF11-like"/>
</dbReference>
<evidence type="ECO:0000313" key="4">
    <source>
        <dbReference type="Proteomes" id="UP000567179"/>
    </source>
</evidence>
<feature type="region of interest" description="Disordered" evidence="1">
    <location>
        <begin position="14"/>
        <end position="43"/>
    </location>
</feature>
<dbReference type="GO" id="GO:0005849">
    <property type="term" value="C:mRNA cleavage factor complex"/>
    <property type="evidence" value="ECO:0007669"/>
    <property type="project" value="TreeGrafter"/>
</dbReference>
<protein>
    <recommendedName>
        <fullName evidence="2">CID domain-containing protein</fullName>
    </recommendedName>
</protein>
<dbReference type="CDD" id="cd16982">
    <property type="entry name" value="CID_Pcf11"/>
    <property type="match status" value="1"/>
</dbReference>
<dbReference type="InterPro" id="IPR054127">
    <property type="entry name" value="Pcf11_C"/>
</dbReference>
<reference evidence="3 4" key="1">
    <citation type="journal article" date="2020" name="ISME J.">
        <title>Uncovering the hidden diversity of litter-decomposition mechanisms in mushroom-forming fungi.</title>
        <authorList>
            <person name="Floudas D."/>
            <person name="Bentzer J."/>
            <person name="Ahren D."/>
            <person name="Johansson T."/>
            <person name="Persson P."/>
            <person name="Tunlid A."/>
        </authorList>
    </citation>
    <scope>NUCLEOTIDE SEQUENCE [LARGE SCALE GENOMIC DNA]</scope>
    <source>
        <strain evidence="3 4">CBS 101986</strain>
    </source>
</reference>
<sequence>MSLYPQNMYGQPSYGGPSYSAPQGPASYQYYQQPPPPAQPPTPMYHDAASFRRTFATRLSELTFNSRPLIQNLSMYAQEYSRYADIVAQCLEAHIRRVPPWMKLPAFYLLDAISKNVYDPYARQFSSFVVPLYLESYPMVDESTKGKMEEMLLTWRHGSPSGKTLFGPQQQDALERGLWGPASSSSSNNKHHTGSGIITKGQVLTELQFAQGQKERALAQNPHDALSRTHVTVLNQLRQHVEAGVSQAELRQILTQLRNLMKSAPPPPPIPQTSIQAPPPVNWHPEPQYPPQVPYSRPPSATVKLEDQVGNLAIPPVTVMPPYASAVPQIQAPAAPSLPAVPSGDLTNLLSTLLKAGVVSANSTPLGAGATVKEREASAEPEKTPDPTSESVREYRDAILAENINFNNLETVEPTAIVSFLYERQGLQCRQCGVRFPDTQLGKKNQNDHLDMHFRQNRKADDNVGRGHSRSWFVALDDWIQDTSVDEKGKHPMHGSGSRNTKAAVAAETAKREAELRAQFVIVPPGEEAHTVSCPICKEVLKSEFLEDDEDWVWKNATKKDDKIYHATCYAEAMASTSSLAAKLRTEAGHGSRSATPEVHPMSDVIATVRATPPPSTMRVSHSRSASMSPLRDANVAGTKRKVEHSDSDMPQEATGTPPFKKIALSTPSS</sequence>
<feature type="region of interest" description="Disordered" evidence="1">
    <location>
        <begin position="612"/>
        <end position="670"/>
    </location>
</feature>
<dbReference type="GO" id="GO:0005737">
    <property type="term" value="C:cytoplasm"/>
    <property type="evidence" value="ECO:0007669"/>
    <property type="project" value="TreeGrafter"/>
</dbReference>
<accession>A0A8H5BFH1</accession>
<dbReference type="PROSITE" id="PS51391">
    <property type="entry name" value="CID"/>
    <property type="match status" value="1"/>
</dbReference>
<gene>
    <name evidence="3" type="ORF">D9619_000799</name>
</gene>
<name>A0A8H5BFH1_9AGAR</name>
<dbReference type="FunFam" id="1.25.40.90:FF:000016">
    <property type="entry name" value="mRNA cleavage factor complex component Pcf11"/>
    <property type="match status" value="1"/>
</dbReference>
<dbReference type="AlphaFoldDB" id="A0A8H5BFH1"/>
<keyword evidence="4" id="KW-1185">Reference proteome</keyword>
<feature type="compositionally biased region" description="Basic and acidic residues" evidence="1">
    <location>
        <begin position="372"/>
        <end position="392"/>
    </location>
</feature>
<dbReference type="OrthoDB" id="2129491at2759"/>
<proteinExistence type="predicted"/>
<dbReference type="GO" id="GO:0000993">
    <property type="term" value="F:RNA polymerase II complex binding"/>
    <property type="evidence" value="ECO:0007669"/>
    <property type="project" value="InterPro"/>
</dbReference>
<dbReference type="Gene3D" id="1.25.40.90">
    <property type="match status" value="1"/>
</dbReference>
<dbReference type="PANTHER" id="PTHR15921:SF3">
    <property type="entry name" value="PRE-MRNA CLEAVAGE COMPLEX 2 PROTEIN PCF11"/>
    <property type="match status" value="1"/>
</dbReference>
<dbReference type="Pfam" id="PF04818">
    <property type="entry name" value="CID"/>
    <property type="match status" value="1"/>
</dbReference>
<feature type="compositionally biased region" description="Pro residues" evidence="1">
    <location>
        <begin position="33"/>
        <end position="43"/>
    </location>
</feature>
<comment type="caution">
    <text evidence="3">The sequence shown here is derived from an EMBL/GenBank/DDBJ whole genome shotgun (WGS) entry which is preliminary data.</text>
</comment>
<dbReference type="Pfam" id="PF21936">
    <property type="entry name" value="Pcf11_C"/>
    <property type="match status" value="1"/>
</dbReference>
<dbReference type="PANTHER" id="PTHR15921">
    <property type="entry name" value="PRE-MRNA CLEAVAGE COMPLEX II"/>
    <property type="match status" value="1"/>
</dbReference>